<name>A0ABW7TD98_9ACTN</name>
<feature type="compositionally biased region" description="Pro residues" evidence="1">
    <location>
        <begin position="1255"/>
        <end position="1264"/>
    </location>
</feature>
<proteinExistence type="predicted"/>
<keyword evidence="3" id="KW-1185">Reference proteome</keyword>
<reference evidence="2 3" key="1">
    <citation type="submission" date="2024-10" db="EMBL/GenBank/DDBJ databases">
        <title>The Natural Products Discovery Center: Release of the First 8490 Sequenced Strains for Exploring Actinobacteria Biosynthetic Diversity.</title>
        <authorList>
            <person name="Kalkreuter E."/>
            <person name="Kautsar S.A."/>
            <person name="Yang D."/>
            <person name="Bader C.D."/>
            <person name="Teijaro C.N."/>
            <person name="Fluegel L."/>
            <person name="Davis C.M."/>
            <person name="Simpson J.R."/>
            <person name="Lauterbach L."/>
            <person name="Steele A.D."/>
            <person name="Gui C."/>
            <person name="Meng S."/>
            <person name="Li G."/>
            <person name="Viehrig K."/>
            <person name="Ye F."/>
            <person name="Su P."/>
            <person name="Kiefer A.F."/>
            <person name="Nichols A."/>
            <person name="Cepeda A.J."/>
            <person name="Yan W."/>
            <person name="Fan B."/>
            <person name="Jiang Y."/>
            <person name="Adhikari A."/>
            <person name="Zheng C.-J."/>
            <person name="Schuster L."/>
            <person name="Cowan T.M."/>
            <person name="Smanski M.J."/>
            <person name="Chevrette M.G."/>
            <person name="De Carvalho L.P.S."/>
            <person name="Shen B."/>
        </authorList>
    </citation>
    <scope>NUCLEOTIDE SEQUENCE [LARGE SCALE GENOMIC DNA]</scope>
    <source>
        <strain evidence="2 3">NPDC020979</strain>
    </source>
</reference>
<evidence type="ECO:0000313" key="2">
    <source>
        <dbReference type="EMBL" id="MFI0915509.1"/>
    </source>
</evidence>
<organism evidence="2 3">
    <name type="scientific">Streptomyces abikoensis</name>
    <dbReference type="NCBI Taxonomy" id="97398"/>
    <lineage>
        <taxon>Bacteria</taxon>
        <taxon>Bacillati</taxon>
        <taxon>Actinomycetota</taxon>
        <taxon>Actinomycetes</taxon>
        <taxon>Kitasatosporales</taxon>
        <taxon>Streptomycetaceae</taxon>
        <taxon>Streptomyces</taxon>
    </lineage>
</organism>
<dbReference type="RefSeq" id="WP_229353264.1">
    <property type="nucleotide sequence ID" value="NZ_JBIRRB010000026.1"/>
</dbReference>
<sequence length="1272" mass="137399">MPSPPVVIVPMTVDGLLVNAEVANDPFWRLPLAFTSDYKDPEPRPTDAVEFGKKPEQQGVYLHWHLPEALGKGRIDLTTGPDAALRYPTVPNRWLILRHYHRDKQPVTESPQVNGWLVYSDYLSAKSRKKGGGTSKVGRKQQWMGCNRSLTTSGSWSEPGDQRVAPLTALGPGLPAFAAFQPYCEDVFSFHDPLADATGKPAALDNGNLSYLVAGWHTAADDDPVAARQIDDLLAFFCDSTTTGRAEQALRRLGWSISPAPAFAGQDRSLYAGTLLGLTWDKARKPWPDERPDGHQDIKVAIGHDMADAMAALVKDSLPAQPGNGIGHSATAPFHAFHAGHLSTLEKAVGAAYEPDVLEAATHHDWFTPSPDGTWWKLTRTETAAPLSPDDEGAGISHDPGLLAKLAALNTAQRTLDHQQYEVAVLRRKVTDLWWLVHLHAEAETPPAFDTDKAKQHIDPGKDGPAKDLEAALAALPALRTARDTARAKLQAALPTGWKLTSGPHEPFYAPTDPTLLMRGAGTPVSDSLARETPLPCRYADQPVTTASVTAKGTSPARTFTAPANEQLPLPTHWDNAVASAPEAARTALKNLARELWVLHHASHYLQQARHLTTGKRLAEQERLAKPLPATWPAADTVWQQPWRPLTLAWQITCQVLPFDTGGQQTWRFDGSRRHLKGDTAAVAQFDLQGRSLISAVPTTTLQRRIDAHCATYPYDAPAEAFAAFRKLAGTWNLASQKLTGLRAALTHRTVGFLTSTAAPLPDRLKPANPLVPDPSRGAYQPVQAAHVRLGRLHVVDTFGRGVLVVHEGTEQNYRVRRSESLISRHAVTGEQNTHRYVELAPRLVQPARLCLTPLSHTAAVGDLDKPIDTDSDPMLTKDTPVGGWLVARRTGPGGHPAEHWALAVYGPAGRPLGEVRFLSGPAEDGSRDAVTWIPLPGSPYLTPQSLRSPAFTTAHPVLAGFLHALVDEDPDAIAGGTKPATERPFRMTDLAQSVEAGLLSTTRRPGSATLGASLAAGRPLALVRLRVHLELDGPPLTDPAWNNAFKTPTDNDPRYISRRWPVRLGAGGDRTDGLIGYYTGPLASPGATSYTTFHAVHCPPEPACDYVVPVVAGEELAVAARPRTPRVAPGDAAYLTTLLDPHAHISAYTDIQPVARFRLPPQAVADHLGRLALAVRLGPALARVLPASTRPGITPVRPRLTLPTPDAAGLWGFTARARPPATEWEDYALAAASTEARLDVGPPDAHNGYLTWTTPPPTTPPPIEGEEGHRP</sequence>
<feature type="region of interest" description="Disordered" evidence="1">
    <location>
        <begin position="1239"/>
        <end position="1272"/>
    </location>
</feature>
<dbReference type="EMBL" id="JBIRRB010000026">
    <property type="protein sequence ID" value="MFI0915509.1"/>
    <property type="molecule type" value="Genomic_DNA"/>
</dbReference>
<comment type="caution">
    <text evidence="2">The sequence shown here is derived from an EMBL/GenBank/DDBJ whole genome shotgun (WGS) entry which is preliminary data.</text>
</comment>
<evidence type="ECO:0000256" key="1">
    <source>
        <dbReference type="SAM" id="MobiDB-lite"/>
    </source>
</evidence>
<dbReference type="Proteomes" id="UP001611162">
    <property type="component" value="Unassembled WGS sequence"/>
</dbReference>
<evidence type="ECO:0000313" key="3">
    <source>
        <dbReference type="Proteomes" id="UP001611162"/>
    </source>
</evidence>
<gene>
    <name evidence="2" type="ORF">ACH4TF_34570</name>
</gene>
<accession>A0ABW7TD98</accession>
<protein>
    <submittedName>
        <fullName evidence="2">Uncharacterized protein</fullName>
    </submittedName>
</protein>